<comment type="caution">
    <text evidence="1">The sequence shown here is derived from an EMBL/GenBank/DDBJ whole genome shotgun (WGS) entry which is preliminary data.</text>
</comment>
<organism evidence="1 2">
    <name type="scientific">Brassica rapa subsp. trilocularis</name>
    <dbReference type="NCBI Taxonomy" id="1813537"/>
    <lineage>
        <taxon>Eukaryota</taxon>
        <taxon>Viridiplantae</taxon>
        <taxon>Streptophyta</taxon>
        <taxon>Embryophyta</taxon>
        <taxon>Tracheophyta</taxon>
        <taxon>Spermatophyta</taxon>
        <taxon>Magnoliopsida</taxon>
        <taxon>eudicotyledons</taxon>
        <taxon>Gunneridae</taxon>
        <taxon>Pentapetalae</taxon>
        <taxon>rosids</taxon>
        <taxon>malvids</taxon>
        <taxon>Brassicales</taxon>
        <taxon>Brassicaceae</taxon>
        <taxon>Brassiceae</taxon>
        <taxon>Brassica</taxon>
    </lineage>
</organism>
<proteinExistence type="predicted"/>
<accession>A0ABQ7L8C1</accession>
<keyword evidence="2" id="KW-1185">Reference proteome</keyword>
<sequence>MMSAEAMEIPEIGIDDDEGWEAGSIKWMGDGSILSVRMKTGRKDGEDGRLDLPFNPI</sequence>
<protein>
    <submittedName>
        <fullName evidence="1">Uncharacterized protein</fullName>
    </submittedName>
</protein>
<name>A0ABQ7L8C1_BRACM</name>
<evidence type="ECO:0000313" key="1">
    <source>
        <dbReference type="EMBL" id="KAG5382831.1"/>
    </source>
</evidence>
<dbReference type="EMBL" id="JADBGQ010000008">
    <property type="protein sequence ID" value="KAG5382831.1"/>
    <property type="molecule type" value="Genomic_DNA"/>
</dbReference>
<reference evidence="1 2" key="1">
    <citation type="submission" date="2021-03" db="EMBL/GenBank/DDBJ databases">
        <authorList>
            <person name="King G.J."/>
            <person name="Bancroft I."/>
            <person name="Baten A."/>
            <person name="Bloomfield J."/>
            <person name="Borpatragohain P."/>
            <person name="He Z."/>
            <person name="Irish N."/>
            <person name="Irwin J."/>
            <person name="Liu K."/>
            <person name="Mauleon R.P."/>
            <person name="Moore J."/>
            <person name="Morris R."/>
            <person name="Ostergaard L."/>
            <person name="Wang B."/>
            <person name="Wells R."/>
        </authorList>
    </citation>
    <scope>NUCLEOTIDE SEQUENCE [LARGE SCALE GENOMIC DNA]</scope>
    <source>
        <strain evidence="1">R-o-18</strain>
        <tissue evidence="1">Leaf</tissue>
    </source>
</reference>
<dbReference type="Proteomes" id="UP000823674">
    <property type="component" value="Chromosome A09"/>
</dbReference>
<evidence type="ECO:0000313" key="2">
    <source>
        <dbReference type="Proteomes" id="UP000823674"/>
    </source>
</evidence>
<gene>
    <name evidence="1" type="primary">A09g502700.1_BraROA</name>
    <name evidence="1" type="ORF">IGI04_034301</name>
</gene>